<dbReference type="HOGENOM" id="CLU_2365156_0_0_1"/>
<accession>Q4R9Q4</accession>
<organism evidence="1">
    <name type="scientific">Tetraodon nigroviridis</name>
    <name type="common">Spotted green pufferfish</name>
    <name type="synonym">Chelonodon nigroviridis</name>
    <dbReference type="NCBI Taxonomy" id="99883"/>
    <lineage>
        <taxon>Eukaryota</taxon>
        <taxon>Metazoa</taxon>
        <taxon>Chordata</taxon>
        <taxon>Craniata</taxon>
        <taxon>Vertebrata</taxon>
        <taxon>Euteleostomi</taxon>
        <taxon>Actinopterygii</taxon>
        <taxon>Neopterygii</taxon>
        <taxon>Teleostei</taxon>
        <taxon>Neoteleostei</taxon>
        <taxon>Acanthomorphata</taxon>
        <taxon>Eupercaria</taxon>
        <taxon>Tetraodontiformes</taxon>
        <taxon>Tetradontoidea</taxon>
        <taxon>Tetraodontidae</taxon>
        <taxon>Tetraodon</taxon>
    </lineage>
</organism>
<proteinExistence type="predicted"/>
<evidence type="ECO:0000313" key="3">
    <source>
        <dbReference type="Proteomes" id="UP000007303"/>
    </source>
</evidence>
<reference evidence="1 3" key="1">
    <citation type="journal article" date="2004" name="Nature">
        <title>Genome duplication in the teleost fish Tetraodon nigroviridis reveals the early vertebrate proto-karyotype.</title>
        <authorList>
            <person name="Jaillon O."/>
            <person name="Aury J.-M."/>
            <person name="Brunet F."/>
            <person name="Petit J.-L."/>
            <person name="Stange-Thomann N."/>
            <person name="Mauceli E."/>
            <person name="Bouneau L."/>
            <person name="Fischer C."/>
            <person name="Ozouf-Costaz C."/>
            <person name="Bernot A."/>
            <person name="Nicaud S."/>
            <person name="Jaffe D."/>
            <person name="Fisher S."/>
            <person name="Lutfalla G."/>
            <person name="Dossat C."/>
            <person name="Segurens B."/>
            <person name="Dasilva C."/>
            <person name="Salanoubat M."/>
            <person name="Levy M."/>
            <person name="Boudet N."/>
            <person name="Castellano S."/>
            <person name="Anthouard V."/>
            <person name="Jubin C."/>
            <person name="Castelli V."/>
            <person name="Katinka M."/>
            <person name="Vacherie B."/>
            <person name="Biemont C."/>
            <person name="Skalli Z."/>
            <person name="Cattolico L."/>
            <person name="Poulain J."/>
            <person name="De Berardinis V."/>
            <person name="Cruaud C."/>
            <person name="Duprat S."/>
            <person name="Brottier P."/>
            <person name="Coutanceau J.-P."/>
            <person name="Gouzy J."/>
            <person name="Parra G."/>
            <person name="Lardier G."/>
            <person name="Chapple C."/>
            <person name="McKernan K.J."/>
            <person name="McEwan P."/>
            <person name="Bosak S."/>
            <person name="Kellis M."/>
            <person name="Volff J.-N."/>
            <person name="Guigo R."/>
            <person name="Zody M.C."/>
            <person name="Mesirov J."/>
            <person name="Lindblad-Toh K."/>
            <person name="Birren B."/>
            <person name="Nusbaum C."/>
            <person name="Kahn D."/>
            <person name="Robinson-Rechavi M."/>
            <person name="Laudet V."/>
            <person name="Schachter V."/>
            <person name="Quetier F."/>
            <person name="Saurin W."/>
            <person name="Scarpelli C."/>
            <person name="Wincker P."/>
            <person name="Lander E.S."/>
            <person name="Weissenbach J."/>
            <person name="Roest Crollius H."/>
        </authorList>
    </citation>
    <scope>NUCLEOTIDE SEQUENCE [LARGE SCALE GENOMIC DNA]</scope>
</reference>
<dbReference type="Proteomes" id="UP000007303">
    <property type="component" value="Unassembled WGS sequence"/>
</dbReference>
<sequence>PQPYTSLKEVDLFQADEPAFGVESHTAPPSPVTERFSNVTLLGGIFSCQDEPDNQPLTLTKSLEDLRTPKDPEEPQVKLICQVRGPEALVPHSSEA</sequence>
<gene>
    <name evidence="1" type="ORF">GSTENG00038901001</name>
</gene>
<name>Q4R9Q4_TETNG</name>
<protein>
    <submittedName>
        <fullName evidence="1">(spotted green pufferfish) hypothetical protein</fullName>
    </submittedName>
</protein>
<evidence type="ECO:0000313" key="2">
    <source>
        <dbReference type="Ensembl" id="ENSTNIP00000023108.1"/>
    </source>
</evidence>
<dbReference type="STRING" id="99883.ENSTNIP00000023108"/>
<evidence type="ECO:0000313" key="1">
    <source>
        <dbReference type="EMBL" id="CAG14879.1"/>
    </source>
</evidence>
<dbReference type="KEGG" id="tng:GSTEN00038901G001"/>
<dbReference type="EMBL" id="CAAE01025572">
    <property type="protein sequence ID" value="CAG14879.1"/>
    <property type="molecule type" value="Genomic_DNA"/>
</dbReference>
<dbReference type="AlphaFoldDB" id="Q4R9Q4"/>
<dbReference type="OrthoDB" id="8963221at2759"/>
<feature type="non-terminal residue" evidence="1">
    <location>
        <position position="1"/>
    </location>
</feature>
<reference evidence="1" key="2">
    <citation type="submission" date="2004-02" db="EMBL/GenBank/DDBJ databases">
        <authorList>
            <consortium name="Genoscope"/>
            <consortium name="Whitehead Institute Centre for Genome Research"/>
        </authorList>
    </citation>
    <scope>NUCLEOTIDE SEQUENCE</scope>
</reference>
<keyword evidence="3" id="KW-1185">Reference proteome</keyword>
<dbReference type="Ensembl" id="ENSTNIT00000023350.1">
    <property type="protein sequence ID" value="ENSTNIP00000023108.1"/>
    <property type="gene ID" value="ENSTNIG00000019839.1"/>
</dbReference>
<reference evidence="2" key="3">
    <citation type="submission" date="2025-05" db="UniProtKB">
        <authorList>
            <consortium name="Ensembl"/>
        </authorList>
    </citation>
    <scope>IDENTIFICATION</scope>
</reference>